<evidence type="ECO:0000313" key="1">
    <source>
        <dbReference type="EMBL" id="GMF28004.1"/>
    </source>
</evidence>
<name>A0A9W6U9W0_9STRA</name>
<organism evidence="1 2">
    <name type="scientific">Phytophthora lilii</name>
    <dbReference type="NCBI Taxonomy" id="2077276"/>
    <lineage>
        <taxon>Eukaryota</taxon>
        <taxon>Sar</taxon>
        <taxon>Stramenopiles</taxon>
        <taxon>Oomycota</taxon>
        <taxon>Peronosporomycetes</taxon>
        <taxon>Peronosporales</taxon>
        <taxon>Peronosporaceae</taxon>
        <taxon>Phytophthora</taxon>
    </lineage>
</organism>
<accession>A0A9W6U9W0</accession>
<proteinExistence type="predicted"/>
<sequence length="173" mass="19334">MSGKPDYDYIDGAFQNQQPIFIIELASIGLNHRQLSYELGQGSMKLFVPFALAFTLLFPVSSAKYGEETKTINDLYADAVAEGGQLVPYHGGDMVSQGNGLHDAFVKRFPNINFTVVVDYSKFHDVRIDNQLETDTLVPDAVVLQTLQDFTRWTKAVSFFLTNQKGFPRSTTP</sequence>
<comment type="caution">
    <text evidence="1">The sequence shown here is derived from an EMBL/GenBank/DDBJ whole genome shotgun (WGS) entry which is preliminary data.</text>
</comment>
<protein>
    <submittedName>
        <fullName evidence="1">Unnamed protein product</fullName>
    </submittedName>
</protein>
<reference evidence="1" key="1">
    <citation type="submission" date="2023-04" db="EMBL/GenBank/DDBJ databases">
        <title>Phytophthora lilii NBRC 32176.</title>
        <authorList>
            <person name="Ichikawa N."/>
            <person name="Sato H."/>
            <person name="Tonouchi N."/>
        </authorList>
    </citation>
    <scope>NUCLEOTIDE SEQUENCE</scope>
    <source>
        <strain evidence="1">NBRC 32176</strain>
    </source>
</reference>
<dbReference type="OrthoDB" id="124329at2759"/>
<dbReference type="AlphaFoldDB" id="A0A9W6U9W0"/>
<dbReference type="EMBL" id="BSXW01000690">
    <property type="protein sequence ID" value="GMF28004.1"/>
    <property type="molecule type" value="Genomic_DNA"/>
</dbReference>
<keyword evidence="2" id="KW-1185">Reference proteome</keyword>
<dbReference type="Proteomes" id="UP001165083">
    <property type="component" value="Unassembled WGS sequence"/>
</dbReference>
<evidence type="ECO:0000313" key="2">
    <source>
        <dbReference type="Proteomes" id="UP001165083"/>
    </source>
</evidence>
<gene>
    <name evidence="1" type="ORF">Plil01_001175700</name>
</gene>